<dbReference type="EMBL" id="JAAAIN010004407">
    <property type="protein sequence ID" value="KAG0281371.1"/>
    <property type="molecule type" value="Genomic_DNA"/>
</dbReference>
<evidence type="ECO:0000259" key="1">
    <source>
        <dbReference type="PROSITE" id="PS50404"/>
    </source>
</evidence>
<evidence type="ECO:0000313" key="2">
    <source>
        <dbReference type="EMBL" id="KAG0281371.1"/>
    </source>
</evidence>
<dbReference type="InterPro" id="IPR036249">
    <property type="entry name" value="Thioredoxin-like_sf"/>
</dbReference>
<organism evidence="2 3">
    <name type="scientific">Linnemannia gamsii</name>
    <dbReference type="NCBI Taxonomy" id="64522"/>
    <lineage>
        <taxon>Eukaryota</taxon>
        <taxon>Fungi</taxon>
        <taxon>Fungi incertae sedis</taxon>
        <taxon>Mucoromycota</taxon>
        <taxon>Mortierellomycotina</taxon>
        <taxon>Mortierellomycetes</taxon>
        <taxon>Mortierellales</taxon>
        <taxon>Mortierellaceae</taxon>
        <taxon>Linnemannia</taxon>
    </lineage>
</organism>
<dbReference type="Proteomes" id="UP000823405">
    <property type="component" value="Unassembled WGS sequence"/>
</dbReference>
<feature type="domain" description="GST N-terminal" evidence="1">
    <location>
        <begin position="31"/>
        <end position="111"/>
    </location>
</feature>
<gene>
    <name evidence="2" type="ORF">BGZ97_009275</name>
</gene>
<comment type="caution">
    <text evidence="2">The sequence shown here is derived from an EMBL/GenBank/DDBJ whole genome shotgun (WGS) entry which is preliminary data.</text>
</comment>
<dbReference type="PANTHER" id="PTHR11571:SF150">
    <property type="entry name" value="GLUTATHIONE S-TRANSFERASE"/>
    <property type="match status" value="1"/>
</dbReference>
<dbReference type="GO" id="GO:0006749">
    <property type="term" value="P:glutathione metabolic process"/>
    <property type="evidence" value="ECO:0007669"/>
    <property type="project" value="TreeGrafter"/>
</dbReference>
<dbReference type="InterPro" id="IPR050213">
    <property type="entry name" value="GST_superfamily"/>
</dbReference>
<dbReference type="AlphaFoldDB" id="A0A9P6UEB6"/>
<proteinExistence type="predicted"/>
<dbReference type="OrthoDB" id="414243at2759"/>
<dbReference type="PROSITE" id="PS50404">
    <property type="entry name" value="GST_NTER"/>
    <property type="match status" value="1"/>
</dbReference>
<name>A0A9P6UEB6_9FUNG</name>
<keyword evidence="3" id="KW-1185">Reference proteome</keyword>
<reference evidence="2" key="1">
    <citation type="journal article" date="2020" name="Fungal Divers.">
        <title>Resolving the Mortierellaceae phylogeny through synthesis of multi-gene phylogenetics and phylogenomics.</title>
        <authorList>
            <person name="Vandepol N."/>
            <person name="Liber J."/>
            <person name="Desiro A."/>
            <person name="Na H."/>
            <person name="Kennedy M."/>
            <person name="Barry K."/>
            <person name="Grigoriev I.V."/>
            <person name="Miller A.N."/>
            <person name="O'Donnell K."/>
            <person name="Stajich J.E."/>
            <person name="Bonito G."/>
        </authorList>
    </citation>
    <scope>NUCLEOTIDE SEQUENCE</scope>
    <source>
        <strain evidence="2">NVP60</strain>
    </source>
</reference>
<dbReference type="PANTHER" id="PTHR11571">
    <property type="entry name" value="GLUTATHIONE S-TRANSFERASE"/>
    <property type="match status" value="1"/>
</dbReference>
<dbReference type="SUPFAM" id="SSF52833">
    <property type="entry name" value="Thioredoxin-like"/>
    <property type="match status" value="1"/>
</dbReference>
<sequence>MTATTTSATPDATHLANRNTEALSATFKNPTSFKLLYFPIHSNGATTREILSIAQAEWETLVPTDWEKEKEKTPFNVLPVLFISSPTNNDAVLAEAGVIEQYIAKQFDLMGSNVYEENLIKSFNSSIASLHQMHATTVASISDKEARKKAMELTLADIRTSNLIEHLLLQTGGEHLINIVDRNPSLRRLWIEVGHDPRVNRWRTSKSYETLTTATDLYFSDPFAPAPKL</sequence>
<protein>
    <recommendedName>
        <fullName evidence="1">GST N-terminal domain-containing protein</fullName>
    </recommendedName>
</protein>
<accession>A0A9P6UEB6</accession>
<evidence type="ECO:0000313" key="3">
    <source>
        <dbReference type="Proteomes" id="UP000823405"/>
    </source>
</evidence>
<dbReference type="InterPro" id="IPR004045">
    <property type="entry name" value="Glutathione_S-Trfase_N"/>
</dbReference>
<dbReference type="Gene3D" id="3.40.30.10">
    <property type="entry name" value="Glutaredoxin"/>
    <property type="match status" value="1"/>
</dbReference>
<dbReference type="GO" id="GO:0004364">
    <property type="term" value="F:glutathione transferase activity"/>
    <property type="evidence" value="ECO:0007669"/>
    <property type="project" value="TreeGrafter"/>
</dbReference>